<keyword evidence="3" id="KW-1185">Reference proteome</keyword>
<gene>
    <name evidence="2" type="ORF">GCM10023173_11740</name>
</gene>
<organism evidence="2 3">
    <name type="scientific">Sphingobacterium thermophilum</name>
    <dbReference type="NCBI Taxonomy" id="768534"/>
    <lineage>
        <taxon>Bacteria</taxon>
        <taxon>Pseudomonadati</taxon>
        <taxon>Bacteroidota</taxon>
        <taxon>Sphingobacteriia</taxon>
        <taxon>Sphingobacteriales</taxon>
        <taxon>Sphingobacteriaceae</taxon>
        <taxon>Sphingobacterium</taxon>
    </lineage>
</organism>
<protein>
    <submittedName>
        <fullName evidence="2">Uncharacterized protein</fullName>
    </submittedName>
</protein>
<dbReference type="EMBL" id="BAABGR010000015">
    <property type="protein sequence ID" value="GAA4514774.1"/>
    <property type="molecule type" value="Genomic_DNA"/>
</dbReference>
<keyword evidence="1" id="KW-1133">Transmembrane helix</keyword>
<evidence type="ECO:0000313" key="2">
    <source>
        <dbReference type="EMBL" id="GAA4514774.1"/>
    </source>
</evidence>
<proteinExistence type="predicted"/>
<keyword evidence="1" id="KW-0472">Membrane</keyword>
<dbReference type="Proteomes" id="UP001500394">
    <property type="component" value="Unassembled WGS sequence"/>
</dbReference>
<name>A0ABP8R0A1_9SPHI</name>
<evidence type="ECO:0000256" key="1">
    <source>
        <dbReference type="SAM" id="Phobius"/>
    </source>
</evidence>
<dbReference type="RefSeq" id="WP_039053388.1">
    <property type="nucleotide sequence ID" value="NZ_BAABGR010000015.1"/>
</dbReference>
<reference evidence="3" key="1">
    <citation type="journal article" date="2019" name="Int. J. Syst. Evol. Microbiol.">
        <title>The Global Catalogue of Microorganisms (GCM) 10K type strain sequencing project: providing services to taxonomists for standard genome sequencing and annotation.</title>
        <authorList>
            <consortium name="The Broad Institute Genomics Platform"/>
            <consortium name="The Broad Institute Genome Sequencing Center for Infectious Disease"/>
            <person name="Wu L."/>
            <person name="Ma J."/>
        </authorList>
    </citation>
    <scope>NUCLEOTIDE SEQUENCE [LARGE SCALE GENOMIC DNA]</scope>
    <source>
        <strain evidence="3">JCM 17858</strain>
    </source>
</reference>
<keyword evidence="1" id="KW-0812">Transmembrane</keyword>
<sequence length="169" mass="19030">MNVYVIILVAGILTLGVFILSEIKKRKVFDDFIKLNVSCQFPEISVSSRSARFGMIVLDLLSVEGDFKTLHIDSVRVNTPKLKVRSHGRISAKAPVEPHTAFSVGVRGDREVLRKDLKRVRVFIEGELITASNKRVKFKKALPLTQEVIEMPKPNIFELAPYALRKSVV</sequence>
<feature type="transmembrane region" description="Helical" evidence="1">
    <location>
        <begin position="6"/>
        <end position="23"/>
    </location>
</feature>
<evidence type="ECO:0000313" key="3">
    <source>
        <dbReference type="Proteomes" id="UP001500394"/>
    </source>
</evidence>
<comment type="caution">
    <text evidence="2">The sequence shown here is derived from an EMBL/GenBank/DDBJ whole genome shotgun (WGS) entry which is preliminary data.</text>
</comment>
<accession>A0ABP8R0A1</accession>